<accession>A0A392P2H5</accession>
<feature type="region of interest" description="Disordered" evidence="1">
    <location>
        <begin position="1"/>
        <end position="49"/>
    </location>
</feature>
<proteinExistence type="predicted"/>
<evidence type="ECO:0000313" key="2">
    <source>
        <dbReference type="EMBL" id="MCI06198.1"/>
    </source>
</evidence>
<sequence length="62" mass="7013">EKKRKYAGPQKVNSKNVRRSSIIQSTVKKTNVKGPRSDPKKSLDIEDEDEEVDPKLVAYVAN</sequence>
<keyword evidence="3" id="KW-1185">Reference proteome</keyword>
<feature type="compositionally biased region" description="Basic and acidic residues" evidence="1">
    <location>
        <begin position="35"/>
        <end position="44"/>
    </location>
</feature>
<comment type="caution">
    <text evidence="2">The sequence shown here is derived from an EMBL/GenBank/DDBJ whole genome shotgun (WGS) entry which is preliminary data.</text>
</comment>
<feature type="non-terminal residue" evidence="2">
    <location>
        <position position="1"/>
    </location>
</feature>
<dbReference type="Proteomes" id="UP000265520">
    <property type="component" value="Unassembled WGS sequence"/>
</dbReference>
<feature type="compositionally biased region" description="Polar residues" evidence="1">
    <location>
        <begin position="11"/>
        <end position="29"/>
    </location>
</feature>
<reference evidence="2 3" key="1">
    <citation type="journal article" date="2018" name="Front. Plant Sci.">
        <title>Red Clover (Trifolium pratense) and Zigzag Clover (T. medium) - A Picture of Genomic Similarities and Differences.</title>
        <authorList>
            <person name="Dluhosova J."/>
            <person name="Istvanek J."/>
            <person name="Nedelnik J."/>
            <person name="Repkova J."/>
        </authorList>
    </citation>
    <scope>NUCLEOTIDE SEQUENCE [LARGE SCALE GENOMIC DNA]</scope>
    <source>
        <strain evidence="3">cv. 10/8</strain>
        <tissue evidence="2">Leaf</tissue>
    </source>
</reference>
<name>A0A392P2H5_9FABA</name>
<dbReference type="EMBL" id="LXQA010061066">
    <property type="protein sequence ID" value="MCI06198.1"/>
    <property type="molecule type" value="Genomic_DNA"/>
</dbReference>
<protein>
    <submittedName>
        <fullName evidence="2">Uncharacterized protein</fullName>
    </submittedName>
</protein>
<organism evidence="2 3">
    <name type="scientific">Trifolium medium</name>
    <dbReference type="NCBI Taxonomy" id="97028"/>
    <lineage>
        <taxon>Eukaryota</taxon>
        <taxon>Viridiplantae</taxon>
        <taxon>Streptophyta</taxon>
        <taxon>Embryophyta</taxon>
        <taxon>Tracheophyta</taxon>
        <taxon>Spermatophyta</taxon>
        <taxon>Magnoliopsida</taxon>
        <taxon>eudicotyledons</taxon>
        <taxon>Gunneridae</taxon>
        <taxon>Pentapetalae</taxon>
        <taxon>rosids</taxon>
        <taxon>fabids</taxon>
        <taxon>Fabales</taxon>
        <taxon>Fabaceae</taxon>
        <taxon>Papilionoideae</taxon>
        <taxon>50 kb inversion clade</taxon>
        <taxon>NPAAA clade</taxon>
        <taxon>Hologalegina</taxon>
        <taxon>IRL clade</taxon>
        <taxon>Trifolieae</taxon>
        <taxon>Trifolium</taxon>
    </lineage>
</organism>
<evidence type="ECO:0000313" key="3">
    <source>
        <dbReference type="Proteomes" id="UP000265520"/>
    </source>
</evidence>
<evidence type="ECO:0000256" key="1">
    <source>
        <dbReference type="SAM" id="MobiDB-lite"/>
    </source>
</evidence>
<dbReference type="AlphaFoldDB" id="A0A392P2H5"/>